<evidence type="ECO:0000313" key="1">
    <source>
        <dbReference type="EMBL" id="RHG60012.1"/>
    </source>
</evidence>
<organism evidence="1 2">
    <name type="scientific">Segatella copri</name>
    <dbReference type="NCBI Taxonomy" id="165179"/>
    <lineage>
        <taxon>Bacteria</taxon>
        <taxon>Pseudomonadati</taxon>
        <taxon>Bacteroidota</taxon>
        <taxon>Bacteroidia</taxon>
        <taxon>Bacteroidales</taxon>
        <taxon>Prevotellaceae</taxon>
        <taxon>Segatella</taxon>
    </lineage>
</organism>
<proteinExistence type="predicted"/>
<sequence length="63" mass="6922">MGLTKIHYGLSAHTHAGTLGVFGMNFVKTGKIDKELGAFFSRMEQLRMKADWGCNLNCVKACS</sequence>
<protein>
    <submittedName>
        <fullName evidence="1">Uncharacterized protein</fullName>
    </submittedName>
</protein>
<dbReference type="Gene3D" id="1.20.120.330">
    <property type="entry name" value="Nucleotidyltransferases domain 2"/>
    <property type="match status" value="1"/>
</dbReference>
<dbReference type="Proteomes" id="UP000286501">
    <property type="component" value="Unassembled WGS sequence"/>
</dbReference>
<name>A0A3R6DHP8_9BACT</name>
<evidence type="ECO:0000313" key="2">
    <source>
        <dbReference type="Proteomes" id="UP000286501"/>
    </source>
</evidence>
<reference evidence="1 2" key="1">
    <citation type="submission" date="2018-08" db="EMBL/GenBank/DDBJ databases">
        <title>A genome reference for cultivated species of the human gut microbiota.</title>
        <authorList>
            <person name="Zou Y."/>
            <person name="Xue W."/>
            <person name="Luo G."/>
        </authorList>
    </citation>
    <scope>NUCLEOTIDE SEQUENCE [LARGE SCALE GENOMIC DNA]</scope>
    <source>
        <strain evidence="1 2">AM22-1</strain>
    </source>
</reference>
<dbReference type="EMBL" id="QRIN01000162">
    <property type="protein sequence ID" value="RHG60012.1"/>
    <property type="molecule type" value="Genomic_DNA"/>
</dbReference>
<dbReference type="RefSeq" id="WP_118201927.1">
    <property type="nucleotide sequence ID" value="NZ_QRIE01000162.1"/>
</dbReference>
<dbReference type="AlphaFoldDB" id="A0A3R6DHP8"/>
<gene>
    <name evidence="1" type="ORF">DW250_16295</name>
</gene>
<comment type="caution">
    <text evidence="1">The sequence shown here is derived from an EMBL/GenBank/DDBJ whole genome shotgun (WGS) entry which is preliminary data.</text>
</comment>
<accession>A0A3R6DHP8</accession>